<feature type="site" description="Transition state stabilizer" evidence="7">
    <location>
        <position position="95"/>
    </location>
</feature>
<dbReference type="EC" id="4.1.1.37" evidence="3 7"/>
<evidence type="ECO:0000313" key="12">
    <source>
        <dbReference type="EMBL" id="SDC95681.1"/>
    </source>
</evidence>
<reference evidence="12 13" key="1">
    <citation type="submission" date="2016-10" db="EMBL/GenBank/DDBJ databases">
        <authorList>
            <person name="de Groot N.N."/>
        </authorList>
    </citation>
    <scope>NUCLEOTIDE SEQUENCE [LARGE SCALE GENOMIC DNA]</scope>
    <source>
        <strain evidence="12 13">JCM 11308</strain>
    </source>
</reference>
<dbReference type="PANTHER" id="PTHR21091:SF169">
    <property type="entry name" value="UROPORPHYRINOGEN DECARBOXYLASE"/>
    <property type="match status" value="1"/>
</dbReference>
<evidence type="ECO:0000256" key="2">
    <source>
        <dbReference type="ARBA" id="ARBA00009935"/>
    </source>
</evidence>
<comment type="function">
    <text evidence="7">Catalyzes the decarboxylation of four acetate groups of uroporphyrinogen-III to yield coproporphyrinogen-III.</text>
</comment>
<evidence type="ECO:0000256" key="4">
    <source>
        <dbReference type="ARBA" id="ARBA00022793"/>
    </source>
</evidence>
<dbReference type="GO" id="GO:0004853">
    <property type="term" value="F:uroporphyrinogen decarboxylase activity"/>
    <property type="evidence" value="ECO:0007669"/>
    <property type="project" value="UniProtKB-UniRule"/>
</dbReference>
<comment type="caution">
    <text evidence="7">Lacks conserved residue(s) required for the propagation of feature annotation.</text>
</comment>
<keyword evidence="13" id="KW-1185">Reference proteome</keyword>
<feature type="domain" description="Uroporphyrinogen decarboxylase (URO-D)" evidence="11">
    <location>
        <begin position="158"/>
        <end position="174"/>
    </location>
</feature>
<dbReference type="Pfam" id="PF01208">
    <property type="entry name" value="URO-D"/>
    <property type="match status" value="1"/>
</dbReference>
<evidence type="ECO:0000256" key="7">
    <source>
        <dbReference type="HAMAP-Rule" id="MF_00218"/>
    </source>
</evidence>
<dbReference type="Gene3D" id="3.20.20.210">
    <property type="match status" value="1"/>
</dbReference>
<organism evidence="12 13">
    <name type="scientific">Rhodococcus tukisamuensis</name>
    <dbReference type="NCBI Taxonomy" id="168276"/>
    <lineage>
        <taxon>Bacteria</taxon>
        <taxon>Bacillati</taxon>
        <taxon>Actinomycetota</taxon>
        <taxon>Actinomycetes</taxon>
        <taxon>Mycobacteriales</taxon>
        <taxon>Nocardiaceae</taxon>
        <taxon>Rhodococcus</taxon>
    </lineage>
</organism>
<dbReference type="NCBIfam" id="TIGR01464">
    <property type="entry name" value="hemE"/>
    <property type="match status" value="1"/>
</dbReference>
<dbReference type="STRING" id="168276.SAMN05444580_102205"/>
<evidence type="ECO:0000256" key="1">
    <source>
        <dbReference type="ARBA" id="ARBA00004804"/>
    </source>
</evidence>
<dbReference type="EMBL" id="FNAB01000002">
    <property type="protein sequence ID" value="SDC95681.1"/>
    <property type="molecule type" value="Genomic_DNA"/>
</dbReference>
<accession>A0A1G6QTS4</accession>
<comment type="subcellular location">
    <subcellularLocation>
        <location evidence="7">Cytoplasm</location>
    </subcellularLocation>
</comment>
<dbReference type="AlphaFoldDB" id="A0A1G6QTS4"/>
<feature type="binding site" evidence="7">
    <location>
        <position position="95"/>
    </location>
    <ligand>
        <name>substrate</name>
    </ligand>
</feature>
<comment type="similarity">
    <text evidence="2 7 9">Belongs to the uroporphyrinogen decarboxylase family.</text>
</comment>
<dbReference type="RefSeq" id="WP_072843942.1">
    <property type="nucleotide sequence ID" value="NZ_FNAB01000002.1"/>
</dbReference>
<dbReference type="InterPro" id="IPR006361">
    <property type="entry name" value="Uroporphyrinogen_deCO2ase_HemE"/>
</dbReference>
<dbReference type="PANTHER" id="PTHR21091">
    <property type="entry name" value="METHYLTETRAHYDROFOLATE:HOMOCYSTEINE METHYLTRANSFERASE RELATED"/>
    <property type="match status" value="1"/>
</dbReference>
<keyword evidence="6 7" id="KW-0627">Porphyrin biosynthesis</keyword>
<evidence type="ECO:0000256" key="5">
    <source>
        <dbReference type="ARBA" id="ARBA00023239"/>
    </source>
</evidence>
<dbReference type="GO" id="GO:0005829">
    <property type="term" value="C:cytosol"/>
    <property type="evidence" value="ECO:0007669"/>
    <property type="project" value="TreeGrafter"/>
</dbReference>
<gene>
    <name evidence="7" type="primary">hemE</name>
    <name evidence="12" type="ORF">SAMN05444580_102205</name>
</gene>
<dbReference type="InterPro" id="IPR000257">
    <property type="entry name" value="Uroporphyrinogen_deCOase"/>
</dbReference>
<feature type="binding site" evidence="7">
    <location>
        <position position="344"/>
    </location>
    <ligand>
        <name>substrate</name>
    </ligand>
</feature>
<dbReference type="Proteomes" id="UP000199417">
    <property type="component" value="Unassembled WGS sequence"/>
</dbReference>
<dbReference type="GO" id="GO:0006782">
    <property type="term" value="P:protoporphyrinogen IX biosynthetic process"/>
    <property type="evidence" value="ECO:0007669"/>
    <property type="project" value="UniProtKB-UniRule"/>
</dbReference>
<evidence type="ECO:0000313" key="13">
    <source>
        <dbReference type="Proteomes" id="UP000199417"/>
    </source>
</evidence>
<comment type="pathway">
    <text evidence="1 7 8">Porphyrin-containing compound metabolism; protoporphyrin-IX biosynthesis; coproporphyrinogen-III from 5-aminolevulinate: step 4/4.</text>
</comment>
<feature type="domain" description="Uroporphyrinogen decarboxylase (URO-D)" evidence="10">
    <location>
        <begin position="41"/>
        <end position="50"/>
    </location>
</feature>
<dbReference type="PROSITE" id="PS00907">
    <property type="entry name" value="UROD_2"/>
    <property type="match status" value="1"/>
</dbReference>
<keyword evidence="7" id="KW-0963">Cytoplasm</keyword>
<evidence type="ECO:0000259" key="10">
    <source>
        <dbReference type="PROSITE" id="PS00906"/>
    </source>
</evidence>
<dbReference type="HAMAP" id="MF_00218">
    <property type="entry name" value="URO_D"/>
    <property type="match status" value="1"/>
</dbReference>
<dbReference type="InterPro" id="IPR038071">
    <property type="entry name" value="UROD/MetE-like_sf"/>
</dbReference>
<feature type="binding site" evidence="7">
    <location>
        <position position="225"/>
    </location>
    <ligand>
        <name>substrate</name>
    </ligand>
</feature>
<dbReference type="PROSITE" id="PS00906">
    <property type="entry name" value="UROD_1"/>
    <property type="match status" value="1"/>
</dbReference>
<sequence>MSDLEDTNSAMTSGTKYPFRRTIADAPLIAAATGRRPAHRPVWFMRQAGRSLPEYREVRAGIGMLESCFNPELVCEITMQPVRRHKVDAAILFSDIVVPLKAAGIDLDIVAGVGPVVANPVRTIADVAALPRLRPEQVGAVSEAVSLLTRELGDTPLIGFAGAPFTLASYLVEGGPSRNHERTKALMHSDPKTWHALLGTIADTTIAFLQAQLHAGVDAIQLFDSWAGTLSLAEYRTFVLPHSERVLAEVADAGVPRIHFGVGTGELLGVMGEVGADVVGVDWRIPLDEAARRVGPGKALQGNLDPAVLFAGADAVEREVRRIAAEADRALAAGATGHIFNLGHGVLPDTDPGVLTAVVELVHSL</sequence>
<keyword evidence="4 7" id="KW-0210">Decarboxylase</keyword>
<protein>
    <recommendedName>
        <fullName evidence="3 7">Uroporphyrinogen decarboxylase</fullName>
        <shortName evidence="7">UPD</shortName>
        <shortName evidence="7">URO-D</shortName>
        <ecNumber evidence="3 7">4.1.1.37</ecNumber>
    </recommendedName>
</protein>
<dbReference type="SUPFAM" id="SSF51726">
    <property type="entry name" value="UROD/MetE-like"/>
    <property type="match status" value="1"/>
</dbReference>
<evidence type="ECO:0000256" key="8">
    <source>
        <dbReference type="RuleBase" id="RU000554"/>
    </source>
</evidence>
<keyword evidence="5 7" id="KW-0456">Lyase</keyword>
<feature type="binding site" evidence="7">
    <location>
        <position position="170"/>
    </location>
    <ligand>
        <name>substrate</name>
    </ligand>
</feature>
<evidence type="ECO:0000256" key="3">
    <source>
        <dbReference type="ARBA" id="ARBA00012288"/>
    </source>
</evidence>
<dbReference type="CDD" id="cd00717">
    <property type="entry name" value="URO-D"/>
    <property type="match status" value="1"/>
</dbReference>
<comment type="catalytic activity">
    <reaction evidence="7 8">
        <text>uroporphyrinogen III + 4 H(+) = coproporphyrinogen III + 4 CO2</text>
        <dbReference type="Rhea" id="RHEA:19865"/>
        <dbReference type="ChEBI" id="CHEBI:15378"/>
        <dbReference type="ChEBI" id="CHEBI:16526"/>
        <dbReference type="ChEBI" id="CHEBI:57308"/>
        <dbReference type="ChEBI" id="CHEBI:57309"/>
        <dbReference type="EC" id="4.1.1.37"/>
    </reaction>
</comment>
<feature type="binding site" evidence="7">
    <location>
        <begin position="46"/>
        <end position="50"/>
    </location>
    <ligand>
        <name>substrate</name>
    </ligand>
</feature>
<evidence type="ECO:0000256" key="6">
    <source>
        <dbReference type="ARBA" id="ARBA00023244"/>
    </source>
</evidence>
<comment type="subunit">
    <text evidence="7">Homodimer.</text>
</comment>
<proteinExistence type="inferred from homology"/>
<evidence type="ECO:0000256" key="9">
    <source>
        <dbReference type="RuleBase" id="RU004169"/>
    </source>
</evidence>
<dbReference type="UniPathway" id="UPA00251">
    <property type="reaction ID" value="UER00321"/>
</dbReference>
<evidence type="ECO:0000259" key="11">
    <source>
        <dbReference type="PROSITE" id="PS00907"/>
    </source>
</evidence>
<name>A0A1G6QTS4_9NOCA</name>